<dbReference type="EMBL" id="PPUT01000008">
    <property type="protein sequence ID" value="RDC45567.1"/>
    <property type="molecule type" value="Genomic_DNA"/>
</dbReference>
<comment type="caution">
    <text evidence="1">The sequence shown here is derived from an EMBL/GenBank/DDBJ whole genome shotgun (WGS) entry which is preliminary data.</text>
</comment>
<name>A0A369P2Q8_9ACTN</name>
<sequence>MAKENSVIDWEAYGTLLKAARLANGYSRGKKLTDAVEEKTGMKISERTIYALEDASRAPSADIFLALQQVLPELCDPEYMRPAFRKADIKVMLVTLP</sequence>
<evidence type="ECO:0000313" key="1">
    <source>
        <dbReference type="EMBL" id="RDC45567.1"/>
    </source>
</evidence>
<dbReference type="AlphaFoldDB" id="A0A369P2Q8"/>
<evidence type="ECO:0000313" key="2">
    <source>
        <dbReference type="Proteomes" id="UP000253805"/>
    </source>
</evidence>
<dbReference type="GeneID" id="62677921"/>
<proteinExistence type="predicted"/>
<dbReference type="Proteomes" id="UP000253805">
    <property type="component" value="Unassembled WGS sequence"/>
</dbReference>
<dbReference type="RefSeq" id="WP_022740189.1">
    <property type="nucleotide sequence ID" value="NZ_AP024470.1"/>
</dbReference>
<gene>
    <name evidence="1" type="ORF">C1850_04315</name>
</gene>
<protein>
    <submittedName>
        <fullName evidence="1">XRE family transcriptional regulator</fullName>
    </submittedName>
</protein>
<organism evidence="1 2">
    <name type="scientific">Adlercreutzia equolifaciens subsp. celatus</name>
    <dbReference type="NCBI Taxonomy" id="394340"/>
    <lineage>
        <taxon>Bacteria</taxon>
        <taxon>Bacillati</taxon>
        <taxon>Actinomycetota</taxon>
        <taxon>Coriobacteriia</taxon>
        <taxon>Eggerthellales</taxon>
        <taxon>Eggerthellaceae</taxon>
        <taxon>Adlercreutzia</taxon>
    </lineage>
</organism>
<accession>A0A369P2Q8</accession>
<reference evidence="1 2" key="1">
    <citation type="journal article" date="2018" name="Elife">
        <title>Discovery and characterization of a prevalent human gut bacterial enzyme sufficient for the inactivation of a family of plant toxins.</title>
        <authorList>
            <person name="Koppel N."/>
            <person name="Bisanz J.E."/>
            <person name="Pandelia M.E."/>
            <person name="Turnbaugh P.J."/>
            <person name="Balskus E.P."/>
        </authorList>
    </citation>
    <scope>NUCLEOTIDE SEQUENCE [LARGE SCALE GENOMIC DNA]</scope>
    <source>
        <strain evidence="1 2">OB21 GAM 11</strain>
    </source>
</reference>